<dbReference type="PANTHER" id="PTHR11360">
    <property type="entry name" value="MONOCARBOXYLATE TRANSPORTER"/>
    <property type="match status" value="1"/>
</dbReference>
<evidence type="ECO:0000313" key="3">
    <source>
        <dbReference type="Proteomes" id="UP001217089"/>
    </source>
</evidence>
<reference evidence="2 3" key="1">
    <citation type="submission" date="2022-12" db="EMBL/GenBank/DDBJ databases">
        <title>Chromosome-level genome of Tegillarca granosa.</title>
        <authorList>
            <person name="Kim J."/>
        </authorList>
    </citation>
    <scope>NUCLEOTIDE SEQUENCE [LARGE SCALE GENOMIC DNA]</scope>
    <source>
        <strain evidence="2">Teg-2019</strain>
        <tissue evidence="2">Adductor muscle</tissue>
    </source>
</reference>
<feature type="transmembrane region" description="Helical" evidence="1">
    <location>
        <begin position="459"/>
        <end position="480"/>
    </location>
</feature>
<gene>
    <name evidence="2" type="ORF">KUTeg_012667</name>
</gene>
<feature type="transmembrane region" description="Helical" evidence="1">
    <location>
        <begin position="430"/>
        <end position="452"/>
    </location>
</feature>
<keyword evidence="1" id="KW-0812">Transmembrane</keyword>
<comment type="caution">
    <text evidence="2">The sequence shown here is derived from an EMBL/GenBank/DDBJ whole genome shotgun (WGS) entry which is preliminary data.</text>
</comment>
<feature type="transmembrane region" description="Helical" evidence="1">
    <location>
        <begin position="361"/>
        <end position="381"/>
    </location>
</feature>
<dbReference type="InterPro" id="IPR050327">
    <property type="entry name" value="Proton-linked_MCT"/>
</dbReference>
<evidence type="ECO:0000256" key="1">
    <source>
        <dbReference type="SAM" id="Phobius"/>
    </source>
</evidence>
<sequence length="520" mass="58407">MFCNNVNPKIFLEILTQFTFIMSDKSHLPIDRGWAWVICFDKNTFSSVYISSFQLMKFLTIDTSLSGLSVRNDRKYFWYWYFVHHAARKRGFANSILKIGGGLGALFYASFLRYLIEEISVDGTILILSGLLFNLLPCAALLRPLQFYDRPNRRKYIENESKKPMLNCKVSEPKLDQMKEDKSSTEIVRHCHEREVIYQTENGFEDEFKPDHHGSYDILCPTTKTRMGTFSTKTKFDGMNVSHESHHHSTLGKLVSSLSSSTVSFHDEIKDLEGPSMSVTYQETQTDCSDQENKDQCCNNVKNITCRQIMDKLLDFKLLKNKAFLILFFAGQMGIIGVKLANTYIPPHANDNKIDPTKTSLLISITSISDLVGKFITAFVSDLDRVLSILTNFTSLAIYCGNYGMIGGFFIAIFNVVLQDYVGIENLLGAIGFIMLANGSVLAASAPLLGYLRDLTGSYTLSFHVMGICAIVGGLALLMAPLEVMTTVPFIAVLPVDTHRAQKERRRVSDITCPGKSDKA</sequence>
<evidence type="ECO:0000313" key="2">
    <source>
        <dbReference type="EMBL" id="KAJ8310802.1"/>
    </source>
</evidence>
<feature type="transmembrane region" description="Helical" evidence="1">
    <location>
        <begin position="96"/>
        <end position="116"/>
    </location>
</feature>
<dbReference type="SUPFAM" id="SSF103473">
    <property type="entry name" value="MFS general substrate transporter"/>
    <property type="match status" value="1"/>
</dbReference>
<dbReference type="EMBL" id="JARBDR010000640">
    <property type="protein sequence ID" value="KAJ8310802.1"/>
    <property type="molecule type" value="Genomic_DNA"/>
</dbReference>
<feature type="transmembrane region" description="Helical" evidence="1">
    <location>
        <begin position="323"/>
        <end position="341"/>
    </location>
</feature>
<keyword evidence="3" id="KW-1185">Reference proteome</keyword>
<protein>
    <submittedName>
        <fullName evidence="2">Uncharacterized protein</fullName>
    </submittedName>
</protein>
<dbReference type="PANTHER" id="PTHR11360:SF306">
    <property type="entry name" value="RE01051P"/>
    <property type="match status" value="1"/>
</dbReference>
<dbReference type="Proteomes" id="UP001217089">
    <property type="component" value="Unassembled WGS sequence"/>
</dbReference>
<feature type="transmembrane region" description="Helical" evidence="1">
    <location>
        <begin position="122"/>
        <end position="145"/>
    </location>
</feature>
<feature type="transmembrane region" description="Helical" evidence="1">
    <location>
        <begin position="393"/>
        <end position="418"/>
    </location>
</feature>
<accession>A0ABQ9F3I8</accession>
<name>A0ABQ9F3I8_TEGGR</name>
<keyword evidence="1" id="KW-1133">Transmembrane helix</keyword>
<organism evidence="2 3">
    <name type="scientific">Tegillarca granosa</name>
    <name type="common">Malaysian cockle</name>
    <name type="synonym">Anadara granosa</name>
    <dbReference type="NCBI Taxonomy" id="220873"/>
    <lineage>
        <taxon>Eukaryota</taxon>
        <taxon>Metazoa</taxon>
        <taxon>Spiralia</taxon>
        <taxon>Lophotrochozoa</taxon>
        <taxon>Mollusca</taxon>
        <taxon>Bivalvia</taxon>
        <taxon>Autobranchia</taxon>
        <taxon>Pteriomorphia</taxon>
        <taxon>Arcoida</taxon>
        <taxon>Arcoidea</taxon>
        <taxon>Arcidae</taxon>
        <taxon>Tegillarca</taxon>
    </lineage>
</organism>
<proteinExistence type="predicted"/>
<keyword evidence="1" id="KW-0472">Membrane</keyword>
<dbReference type="Gene3D" id="1.20.1250.20">
    <property type="entry name" value="MFS general substrate transporter like domains"/>
    <property type="match status" value="1"/>
</dbReference>
<dbReference type="InterPro" id="IPR036259">
    <property type="entry name" value="MFS_trans_sf"/>
</dbReference>